<dbReference type="Gene3D" id="2.40.50.1020">
    <property type="entry name" value="LytTr DNA-binding domain"/>
    <property type="match status" value="1"/>
</dbReference>
<dbReference type="Pfam" id="PF04397">
    <property type="entry name" value="LytTR"/>
    <property type="match status" value="1"/>
</dbReference>
<feature type="domain" description="HTH LytTR-type" evidence="1">
    <location>
        <begin position="30"/>
        <end position="111"/>
    </location>
</feature>
<protein>
    <submittedName>
        <fullName evidence="3">LytTR family transcriptional regulator DNA-binding domain-containing protein</fullName>
    </submittedName>
</protein>
<dbReference type="EMBL" id="CALYLO010000004">
    <property type="protein sequence ID" value="CAH8245715.1"/>
    <property type="molecule type" value="Genomic_DNA"/>
</dbReference>
<comment type="caution">
    <text evidence="3">The sequence shown here is derived from an EMBL/GenBank/DDBJ whole genome shotgun (WGS) entry which is preliminary data.</text>
</comment>
<accession>A0ABN8UIN5</accession>
<evidence type="ECO:0000313" key="3">
    <source>
        <dbReference type="EMBL" id="CAH8249842.1"/>
    </source>
</evidence>
<keyword evidence="3" id="KW-0238">DNA-binding</keyword>
<evidence type="ECO:0000313" key="2">
    <source>
        <dbReference type="EMBL" id="CAH8245715.1"/>
    </source>
</evidence>
<dbReference type="RefSeq" id="WP_213430537.1">
    <property type="nucleotide sequence ID" value="NZ_AP031286.1"/>
</dbReference>
<dbReference type="Proteomes" id="UP001154322">
    <property type="component" value="Unassembled WGS sequence"/>
</dbReference>
<dbReference type="InterPro" id="IPR007492">
    <property type="entry name" value="LytTR_DNA-bd_dom"/>
</dbReference>
<dbReference type="GO" id="GO:0003677">
    <property type="term" value="F:DNA binding"/>
    <property type="evidence" value="ECO:0007669"/>
    <property type="project" value="UniProtKB-KW"/>
</dbReference>
<name>A0ABN8UIN5_9BACL</name>
<keyword evidence="4" id="KW-1185">Reference proteome</keyword>
<evidence type="ECO:0000313" key="4">
    <source>
        <dbReference type="Proteomes" id="UP001154322"/>
    </source>
</evidence>
<gene>
    <name evidence="2" type="ORF">WJ0W_002950</name>
    <name evidence="3" type="ORF">WJ0W_007026</name>
</gene>
<organism evidence="3 4">
    <name type="scientific">Paenibacillus melissococcoides</name>
    <dbReference type="NCBI Taxonomy" id="2912268"/>
    <lineage>
        <taxon>Bacteria</taxon>
        <taxon>Bacillati</taxon>
        <taxon>Bacillota</taxon>
        <taxon>Bacilli</taxon>
        <taxon>Bacillales</taxon>
        <taxon>Paenibacillaceae</taxon>
        <taxon>Paenibacillus</taxon>
    </lineage>
</organism>
<sequence length="123" mass="14113">MTLLTVSLDPNADTGLLTTSAERVWFLLYDSSSDRIIVHTPRREYFMIGTLKYWVNALNASGHTYEIVDRNVIVNVKNVTYIDVITRHALFYAPGGKPKKCTMSHYLCEEFVKKFPEIPNNIN</sequence>
<reference evidence="3" key="1">
    <citation type="submission" date="2022-06" db="EMBL/GenBank/DDBJ databases">
        <authorList>
            <person name="Dietemann V."/>
            <person name="Ory F."/>
            <person name="Dainat B."/>
            <person name="Oberhansli S."/>
        </authorList>
    </citation>
    <scope>NUCLEOTIDE SEQUENCE</scope>
    <source>
        <strain evidence="3">Ena-SAMPLE-TAB-26-04-2022-14:26:32:270-5432</strain>
    </source>
</reference>
<proteinExistence type="predicted"/>
<dbReference type="EMBL" id="CALYLO010000020">
    <property type="protein sequence ID" value="CAH8249842.1"/>
    <property type="molecule type" value="Genomic_DNA"/>
</dbReference>
<evidence type="ECO:0000259" key="1">
    <source>
        <dbReference type="Pfam" id="PF04397"/>
    </source>
</evidence>